<dbReference type="InterPro" id="IPR009081">
    <property type="entry name" value="PP-bd_ACP"/>
</dbReference>
<reference evidence="6 7" key="1">
    <citation type="submission" date="2018-06" db="EMBL/GenBank/DDBJ databases">
        <title>Genome analysis of cellulolytic fungus Trichoderma lentiforme CFAM-422.</title>
        <authorList>
            <person name="Steindorff A.S."/>
            <person name="Formighieri E.F."/>
            <person name="Midorikawa G.E.O."/>
            <person name="Tamietti M.S."/>
            <person name="Ramos E.Z."/>
            <person name="Silva A.S."/>
            <person name="Bon E.P.S."/>
            <person name="Mendes T.D."/>
            <person name="Damaso M.C.T."/>
            <person name="Favaro L.C.L."/>
        </authorList>
    </citation>
    <scope>NUCLEOTIDE SEQUENCE [LARGE SCALE GENOMIC DNA]</scope>
    <source>
        <strain evidence="6 7">CFAM-422</strain>
    </source>
</reference>
<dbReference type="Pfam" id="PF00668">
    <property type="entry name" value="Condensation"/>
    <property type="match status" value="2"/>
</dbReference>
<accession>A0A9P5CH24</accession>
<evidence type="ECO:0000259" key="5">
    <source>
        <dbReference type="PROSITE" id="PS50075"/>
    </source>
</evidence>
<gene>
    <name evidence="6" type="ORF">CFAM422_003670</name>
</gene>
<dbReference type="Gene3D" id="3.30.559.10">
    <property type="entry name" value="Chloramphenicol acetyltransferase-like domain"/>
    <property type="match status" value="2"/>
</dbReference>
<dbReference type="GO" id="GO:0043041">
    <property type="term" value="P:amino acid activation for nonribosomal peptide biosynthetic process"/>
    <property type="evidence" value="ECO:0007669"/>
    <property type="project" value="TreeGrafter"/>
</dbReference>
<feature type="domain" description="Carrier" evidence="5">
    <location>
        <begin position="525"/>
        <end position="604"/>
    </location>
</feature>
<dbReference type="Gene3D" id="3.30.559.30">
    <property type="entry name" value="Nonribosomal peptide synthetase, condensation domain"/>
    <property type="match status" value="2"/>
</dbReference>
<keyword evidence="7" id="KW-1185">Reference proteome</keyword>
<keyword evidence="2" id="KW-0597">Phosphoprotein</keyword>
<dbReference type="Pfam" id="PF00550">
    <property type="entry name" value="PP-binding"/>
    <property type="match status" value="2"/>
</dbReference>
<evidence type="ECO:0000313" key="6">
    <source>
        <dbReference type="EMBL" id="KAF3074133.1"/>
    </source>
</evidence>
<dbReference type="PROSITE" id="PS50075">
    <property type="entry name" value="CARRIER"/>
    <property type="match status" value="2"/>
</dbReference>
<dbReference type="Gene3D" id="3.40.50.12780">
    <property type="entry name" value="N-terminal domain of ligase-like"/>
    <property type="match status" value="2"/>
</dbReference>
<dbReference type="CDD" id="cd19537">
    <property type="entry name" value="C_NRPS-like"/>
    <property type="match status" value="1"/>
</dbReference>
<dbReference type="SUPFAM" id="SSF47336">
    <property type="entry name" value="ACP-like"/>
    <property type="match status" value="2"/>
</dbReference>
<organism evidence="6 7">
    <name type="scientific">Trichoderma lentiforme</name>
    <dbReference type="NCBI Taxonomy" id="1567552"/>
    <lineage>
        <taxon>Eukaryota</taxon>
        <taxon>Fungi</taxon>
        <taxon>Dikarya</taxon>
        <taxon>Ascomycota</taxon>
        <taxon>Pezizomycotina</taxon>
        <taxon>Sordariomycetes</taxon>
        <taxon>Hypocreomycetidae</taxon>
        <taxon>Hypocreales</taxon>
        <taxon>Hypocreaceae</taxon>
        <taxon>Trichoderma</taxon>
    </lineage>
</organism>
<comment type="similarity">
    <text evidence="4">Belongs to the NRP synthetase family.</text>
</comment>
<dbReference type="InterPro" id="IPR045851">
    <property type="entry name" value="AMP-bd_C_sf"/>
</dbReference>
<dbReference type="PROSITE" id="PS00012">
    <property type="entry name" value="PHOSPHOPANTETHEINE"/>
    <property type="match status" value="1"/>
</dbReference>
<dbReference type="InterPro" id="IPR023213">
    <property type="entry name" value="CAT-like_dom_sf"/>
</dbReference>
<dbReference type="InterPro" id="IPR000873">
    <property type="entry name" value="AMP-dep_synth/lig_dom"/>
</dbReference>
<keyword evidence="1" id="KW-0596">Phosphopantetheine</keyword>
<evidence type="ECO:0000256" key="4">
    <source>
        <dbReference type="ARBA" id="ARBA00029454"/>
    </source>
</evidence>
<dbReference type="Gene3D" id="3.30.300.30">
    <property type="match status" value="2"/>
</dbReference>
<dbReference type="Gene3D" id="1.10.1200.10">
    <property type="entry name" value="ACP-like"/>
    <property type="match status" value="2"/>
</dbReference>
<dbReference type="InterPro" id="IPR042099">
    <property type="entry name" value="ANL_N_sf"/>
</dbReference>
<evidence type="ECO:0000256" key="1">
    <source>
        <dbReference type="ARBA" id="ARBA00022450"/>
    </source>
</evidence>
<dbReference type="InterPro" id="IPR006162">
    <property type="entry name" value="Ppantetheine_attach_site"/>
</dbReference>
<dbReference type="GO" id="GO:0005737">
    <property type="term" value="C:cytoplasm"/>
    <property type="evidence" value="ECO:0007669"/>
    <property type="project" value="TreeGrafter"/>
</dbReference>
<dbReference type="PANTHER" id="PTHR45527:SF11">
    <property type="entry name" value="NONRIBOSOMAL PEPTIDE SYNTHETASE 5"/>
    <property type="match status" value="1"/>
</dbReference>
<evidence type="ECO:0000256" key="3">
    <source>
        <dbReference type="ARBA" id="ARBA00022598"/>
    </source>
</evidence>
<dbReference type="SUPFAM" id="SSF56801">
    <property type="entry name" value="Acetyl-CoA synthetase-like"/>
    <property type="match status" value="2"/>
</dbReference>
<evidence type="ECO:0000256" key="2">
    <source>
        <dbReference type="ARBA" id="ARBA00022553"/>
    </source>
</evidence>
<keyword evidence="3" id="KW-0436">Ligase</keyword>
<protein>
    <submittedName>
        <fullName evidence="6">Nonribosomal peptide synthetase 10</fullName>
    </submittedName>
</protein>
<dbReference type="Proteomes" id="UP000801864">
    <property type="component" value="Unassembled WGS sequence"/>
</dbReference>
<dbReference type="EMBL" id="QLNT01000005">
    <property type="protein sequence ID" value="KAF3074133.1"/>
    <property type="molecule type" value="Genomic_DNA"/>
</dbReference>
<name>A0A9P5CH24_9HYPO</name>
<dbReference type="Pfam" id="PF00501">
    <property type="entry name" value="AMP-binding"/>
    <property type="match status" value="2"/>
</dbReference>
<evidence type="ECO:0000313" key="7">
    <source>
        <dbReference type="Proteomes" id="UP000801864"/>
    </source>
</evidence>
<feature type="domain" description="Carrier" evidence="5">
    <location>
        <begin position="1577"/>
        <end position="1652"/>
    </location>
</feature>
<dbReference type="Gene3D" id="3.10.490.10">
    <property type="entry name" value="Gamma-glutamyl cyclotransferase-like"/>
    <property type="match status" value="1"/>
</dbReference>
<dbReference type="SUPFAM" id="SSF52777">
    <property type="entry name" value="CoA-dependent acyltransferases"/>
    <property type="match status" value="4"/>
</dbReference>
<dbReference type="PANTHER" id="PTHR45527">
    <property type="entry name" value="NONRIBOSOMAL PEPTIDE SYNTHETASE"/>
    <property type="match status" value="1"/>
</dbReference>
<dbReference type="InterPro" id="IPR020845">
    <property type="entry name" value="AMP-binding_CS"/>
</dbReference>
<proteinExistence type="inferred from homology"/>
<dbReference type="InterPro" id="IPR001242">
    <property type="entry name" value="Condensation_dom"/>
</dbReference>
<dbReference type="GO" id="GO:0031177">
    <property type="term" value="F:phosphopantetheine binding"/>
    <property type="evidence" value="ECO:0007669"/>
    <property type="project" value="TreeGrafter"/>
</dbReference>
<dbReference type="GO" id="GO:0016874">
    <property type="term" value="F:ligase activity"/>
    <property type="evidence" value="ECO:0007669"/>
    <property type="project" value="UniProtKB-KW"/>
</dbReference>
<dbReference type="InterPro" id="IPR036736">
    <property type="entry name" value="ACP-like_sf"/>
</dbReference>
<sequence>MASLPTNLCELFAQSVRQYPENLAVEHEDGSFTYRELDDISSALAHDLKLLRVGRGSPVLLVTAHGSFNIIAILAILKAGGCFVPIDCKTWSLEMINYVCDTVESHIIINTTPEPFSAAKESHHVLHLTSLPTISSSQTSLSVYPQILEDDDACIIFTSGSTGCPKGVILSHKSLCLYSTTSPMNLDIVPGDRLLHILSVAFDACACMLFSTLGNGGTVVPTQAEDIYAKAPSCTVVAATPSILSTIMDSSSDTSILNHVHTVILGGETAKQDLLGSLLDAGIRVLIGYGATETTSMGSIHVVTRDPETNAINPLLIGASIKQSPIHLVNSDDQLIEDNFAEGEILIAGDGLSRGYYKDDAKTNSTFIYWNSTRVYKTGDYGRWIPNPEGGRLIEFRGRKDRTVKNGGFLVNLDRDVENALSHVGMSLGVTSVCAAVTEDGIVAVVTPESVDTVALLAKARESMSTYCIPFRIEAVESFPTSSNGKVQHRKVLEIISATDGTTGSNTPVAMPLPPAAQQSDPKTMVEEERLSKIIDAASNVFGFSEDGPKRIQESDSFLKLGGSSLLAFKLASALRQRNLNISPKDLFSGHTFQEIAKYSSNININIAEEGSLPSPADKKFGVTQKLASLRSQAGSILALENDSFDIGPLTSLQLTLALPTLSCSWKNVNQVKLSYTSEYAGMIERAWRAVWQAEPVFRTELCLTIGCGAQIVHKRPMRKPKMQFFNNSSDYEEAIQKADTNVGLGCSLEFIVYHPTAVPGATAAVGMPKEIEELTVVLTAHHSLMDGLSLQILLANVEHAARGRKIPRSLSSIEAYLELIAIQQKNDACAKSFFSKYLRNVRLADNLPKKPDASIRGNMSLTSTNNSILFGPSVNRDEVIHFATQIGVSPACIYYTAWAMAMSTFENNSTIVMGSVFSNRASHPEFHNVIGLYMSTLPLVVSIDANKTVHQLLHKTMGDILSLGEYAWARSDQVGIGSHMSSLVALQPPLPDESSHPPAIRAESLENSEFPLSLLIESNGEFRILHKSGVFDEGAIRRLGGHFKQALRGVLNHTLVGECMRLNVIQETVYLQADKVRIEQSEQTVKRALEESIDQFQDYIAIEDCKGNALTYKQLEQQTNIIANRIHEHLSDTTATSVAIYGDGSVGWLLGLLGILKTSRTFVPLDPKWSMERKALVLEASKAAAIVVPNSAQQNEVPMVGSDGRASRLPDTGHADSVLVYIFTSGTTGAPKGIPTTHRSFLAFQSNPEATMFAAPGRRIAQFMSPAFDACNEEIFSALLHGATLVLRDPLDPYAHLLKVNTVTMTPAVLSVLEPEHYPNLEIIYATGEAITAPIVEKFATKKLLYNAYGPAECSISTSFERMIQGDVITIGTASVTARMYLLDEEQNPVPKGVQGEIYLAGVQVLERYINAPEQTALRVLPDPWHLKERMYRTGDYGICVKDGRVIYMGRIDRQVKIRGFRIELDGVEHAILSEPAVDDISQCAVLAIDGVLVAYITFGSKQSQTPTQERIDRLRKRMVETQLPSWVPQQIIPITDFPKSVNGKVDNKALEQMYRSKSFLHNETLPGPSTSTDDTGIESKLSEAWCEILQLIPPVRLSPEDNFFSLGGHSVLVLLLATKLTGIFAVEITTRELLPSPVFQDQVKAIKHLLETKRGSESHSKEPIRSHALPMEELTELEKQVWFQYQVGTTVTAFNIANILTVNGQTDYTRLVNSFNTALASDPVLNCNFVEGPDGLRRVIRSSAPQVREVEQLDVASEINYAFDLEHDELIRVHIVRQFEELGGTEKTSMTEIVITTSHSIADMATLQNLLRLVSTAYTGKFIKAHKEPQHLSSSHWQYTPTMLEQNFWREYLRKDDAESSKLSHFKIPLLPSVTAAFHGTSRVCEFRGNLITRLNALIERLGITHHHMALAVAALLLQWLMNEDDIVLGAPNANRCTSIEREALGQFLDRLPIRIKLDCPQSTSGGASLTQILTNVRDSAIKALTNAIPFSKILEALNISSGGLQHPIFDCMVTFHLRNNSLDKWLQLPGCDVAVSPRFAEGAKFPLMLEWFELDADCWSLHIEHDTNRLPHTIIDTIEHALGTILKAIADECLLIDLHTRLADATEADRSSMDHNGRSVSNGSSPRVPALGLLLPFSELPIWKIAAQEEAHIWYLGYGSNMKASSMKGRNITPLATRIVNVPTHYVTFDVFGIPYSEPCYASIEEFPNGGTGKRQLLHGETQIPVPSLCGIAHLLTAVEFHQLLVTEGSGVVYDIVKLQAYQLDEAHKVSGDSFAVYTLKAKWPLRPNGTPSARYVNLFLHGARENNLPPQYIKYLESFPRYLKLEGSDRTYGQLVFDAGWRPFLKRLVRLTTWRVDDDGNCPAYIALIIVWAYRLMCVINSPVAK</sequence>
<dbReference type="GO" id="GO:0044550">
    <property type="term" value="P:secondary metabolite biosynthetic process"/>
    <property type="evidence" value="ECO:0007669"/>
    <property type="project" value="TreeGrafter"/>
</dbReference>
<dbReference type="PROSITE" id="PS00455">
    <property type="entry name" value="AMP_BINDING"/>
    <property type="match status" value="2"/>
</dbReference>
<comment type="caution">
    <text evidence="6">The sequence shown here is derived from an EMBL/GenBank/DDBJ whole genome shotgun (WGS) entry which is preliminary data.</text>
</comment>